<dbReference type="GeneID" id="95326887"/>
<dbReference type="PANTHER" id="PTHR34289">
    <property type="entry name" value="PROTEIN, PUTATIVE (DUF819)-RELATED"/>
    <property type="match status" value="1"/>
</dbReference>
<feature type="transmembrane region" description="Helical" evidence="1">
    <location>
        <begin position="326"/>
        <end position="350"/>
    </location>
</feature>
<evidence type="ECO:0000313" key="2">
    <source>
        <dbReference type="EMBL" id="PCC40560.1"/>
    </source>
</evidence>
<dbReference type="AlphaFoldDB" id="A0A2A3YMM1"/>
<feature type="transmembrane region" description="Helical" evidence="1">
    <location>
        <begin position="34"/>
        <end position="53"/>
    </location>
</feature>
<keyword evidence="1" id="KW-0812">Transmembrane</keyword>
<evidence type="ECO:0000256" key="1">
    <source>
        <dbReference type="SAM" id="Phobius"/>
    </source>
</evidence>
<accession>A0A2A3YMM1</accession>
<keyword evidence="1" id="KW-1133">Transmembrane helix</keyword>
<comment type="caution">
    <text evidence="2">The sequence shown here is derived from an EMBL/GenBank/DDBJ whole genome shotgun (WGS) entry which is preliminary data.</text>
</comment>
<feature type="transmembrane region" description="Helical" evidence="1">
    <location>
        <begin position="212"/>
        <end position="232"/>
    </location>
</feature>
<reference evidence="2 3" key="1">
    <citation type="journal article" date="2017" name="Elife">
        <title>Extensive horizontal gene transfer in cheese-associated bacteria.</title>
        <authorList>
            <person name="Bonham K.S."/>
            <person name="Wolfe B.E."/>
            <person name="Dutton R.J."/>
        </authorList>
    </citation>
    <scope>NUCLEOTIDE SEQUENCE [LARGE SCALE GENOMIC DNA]</scope>
    <source>
        <strain evidence="2 3">341_9</strain>
    </source>
</reference>
<organism evidence="2 3">
    <name type="scientific">Brachybacterium alimentarium</name>
    <dbReference type="NCBI Taxonomy" id="47845"/>
    <lineage>
        <taxon>Bacteria</taxon>
        <taxon>Bacillati</taxon>
        <taxon>Actinomycetota</taxon>
        <taxon>Actinomycetes</taxon>
        <taxon>Micrococcales</taxon>
        <taxon>Dermabacteraceae</taxon>
        <taxon>Brachybacterium</taxon>
    </lineage>
</organism>
<feature type="transmembrane region" description="Helical" evidence="1">
    <location>
        <begin position="273"/>
        <end position="293"/>
    </location>
</feature>
<dbReference type="Proteomes" id="UP000218598">
    <property type="component" value="Unassembled WGS sequence"/>
</dbReference>
<feature type="transmembrane region" description="Helical" evidence="1">
    <location>
        <begin position="6"/>
        <end position="22"/>
    </location>
</feature>
<sequence>MITNGLLMLGVLLALSCVLIVLERTTGWKLFKFVPGMVLMYLLCATLNSFGVFGDDDATRAPIEQVKDVLLPAMIFLFLFGCDLRKIIRLGPKLLLTFFVAALSLTVGMIGVYAVFQGFLHSEAWKVFGALLASWTGGSANMVAVQDILQAPESIFGYALITDTLGYSVWLMLMFASVAVSPRFNKWTKADTSYLEVHEGAFDQEKKPVTTASLAIVVFGSIFVSTLSIWVGELLPEWGEVVNATTWTILIVSVLGLLVALTPLGETAGSSEVAGLMLFVVIGQIASGSDFTAITQAPIYLVMGALVLLIHAAIMVVYAKLTKTELFSLAVASTANVGGIASAPVVAAAFNRQLVPVGVLFALIGSFMGTFVGLMAAQLMAAL</sequence>
<feature type="transmembrane region" description="Helical" evidence="1">
    <location>
        <begin position="155"/>
        <end position="180"/>
    </location>
</feature>
<feature type="transmembrane region" description="Helical" evidence="1">
    <location>
        <begin position="299"/>
        <end position="319"/>
    </location>
</feature>
<keyword evidence="1" id="KW-0472">Membrane</keyword>
<feature type="transmembrane region" description="Helical" evidence="1">
    <location>
        <begin position="244"/>
        <end position="261"/>
    </location>
</feature>
<dbReference type="PANTHER" id="PTHR34289:SF8">
    <property type="entry name" value="DUF819 DOMAIN-CONTAINING PROTEIN"/>
    <property type="match status" value="1"/>
</dbReference>
<dbReference type="RefSeq" id="WP_096164278.1">
    <property type="nucleotide sequence ID" value="NZ_BAAAIQ010000049.1"/>
</dbReference>
<proteinExistence type="predicted"/>
<feature type="transmembrane region" description="Helical" evidence="1">
    <location>
        <begin position="356"/>
        <end position="377"/>
    </location>
</feature>
<evidence type="ECO:0000313" key="3">
    <source>
        <dbReference type="Proteomes" id="UP000218598"/>
    </source>
</evidence>
<feature type="transmembrane region" description="Helical" evidence="1">
    <location>
        <begin position="94"/>
        <end position="116"/>
    </location>
</feature>
<evidence type="ECO:0008006" key="4">
    <source>
        <dbReference type="Google" id="ProtNLM"/>
    </source>
</evidence>
<dbReference type="OrthoDB" id="653763at2"/>
<gene>
    <name evidence="2" type="ORF">CIK66_01925</name>
</gene>
<dbReference type="InterPro" id="IPR008537">
    <property type="entry name" value="DUF819"/>
</dbReference>
<dbReference type="EMBL" id="NRGR01000005">
    <property type="protein sequence ID" value="PCC40560.1"/>
    <property type="molecule type" value="Genomic_DNA"/>
</dbReference>
<name>A0A2A3YMM1_9MICO</name>
<protein>
    <recommendedName>
        <fullName evidence="4">DUF819 domain-containing protein</fullName>
    </recommendedName>
</protein>
<keyword evidence="3" id="KW-1185">Reference proteome</keyword>
<dbReference type="Pfam" id="PF05684">
    <property type="entry name" value="DUF819"/>
    <property type="match status" value="1"/>
</dbReference>